<accession>A0A4Z2E861</accession>
<dbReference type="Proteomes" id="UP000314294">
    <property type="component" value="Unassembled WGS sequence"/>
</dbReference>
<reference evidence="2 3" key="1">
    <citation type="submission" date="2019-03" db="EMBL/GenBank/DDBJ databases">
        <title>First draft genome of Liparis tanakae, snailfish: a comprehensive survey of snailfish specific genes.</title>
        <authorList>
            <person name="Kim W."/>
            <person name="Song I."/>
            <person name="Jeong J.-H."/>
            <person name="Kim D."/>
            <person name="Kim S."/>
            <person name="Ryu S."/>
            <person name="Song J.Y."/>
            <person name="Lee S.K."/>
        </authorList>
    </citation>
    <scope>NUCLEOTIDE SEQUENCE [LARGE SCALE GENOMIC DNA]</scope>
    <source>
        <tissue evidence="2">Muscle</tissue>
    </source>
</reference>
<name>A0A4Z2E861_9TELE</name>
<proteinExistence type="predicted"/>
<evidence type="ECO:0000313" key="3">
    <source>
        <dbReference type="Proteomes" id="UP000314294"/>
    </source>
</evidence>
<evidence type="ECO:0000313" key="2">
    <source>
        <dbReference type="EMBL" id="TNN24955.1"/>
    </source>
</evidence>
<gene>
    <name evidence="2" type="ORF">EYF80_064918</name>
</gene>
<feature type="region of interest" description="Disordered" evidence="1">
    <location>
        <begin position="91"/>
        <end position="134"/>
    </location>
</feature>
<dbReference type="EMBL" id="SRLO01013836">
    <property type="protein sequence ID" value="TNN24955.1"/>
    <property type="molecule type" value="Genomic_DNA"/>
</dbReference>
<protein>
    <submittedName>
        <fullName evidence="2">Uncharacterized protein</fullName>
    </submittedName>
</protein>
<sequence length="134" mass="15725">MCKLSSCCSEEEERDWDVMDVHAELSQCRAGGSRMNSNHRLMASWPAVVKTSQSRTVREREPGWEEEEEEEEEEEQPWCFQSRMRKISSSKGWHSDKKRLRAELQTTGWGGQRFHRHTRGEKKEESSGNTRHSV</sequence>
<comment type="caution">
    <text evidence="2">The sequence shown here is derived from an EMBL/GenBank/DDBJ whole genome shotgun (WGS) entry which is preliminary data.</text>
</comment>
<feature type="compositionally biased region" description="Acidic residues" evidence="1">
    <location>
        <begin position="64"/>
        <end position="76"/>
    </location>
</feature>
<keyword evidence="3" id="KW-1185">Reference proteome</keyword>
<dbReference type="AlphaFoldDB" id="A0A4Z2E861"/>
<evidence type="ECO:0000256" key="1">
    <source>
        <dbReference type="SAM" id="MobiDB-lite"/>
    </source>
</evidence>
<organism evidence="2 3">
    <name type="scientific">Liparis tanakae</name>
    <name type="common">Tanaka's snailfish</name>
    <dbReference type="NCBI Taxonomy" id="230148"/>
    <lineage>
        <taxon>Eukaryota</taxon>
        <taxon>Metazoa</taxon>
        <taxon>Chordata</taxon>
        <taxon>Craniata</taxon>
        <taxon>Vertebrata</taxon>
        <taxon>Euteleostomi</taxon>
        <taxon>Actinopterygii</taxon>
        <taxon>Neopterygii</taxon>
        <taxon>Teleostei</taxon>
        <taxon>Neoteleostei</taxon>
        <taxon>Acanthomorphata</taxon>
        <taxon>Eupercaria</taxon>
        <taxon>Perciformes</taxon>
        <taxon>Cottioidei</taxon>
        <taxon>Cottales</taxon>
        <taxon>Liparidae</taxon>
        <taxon>Liparis</taxon>
    </lineage>
</organism>
<feature type="region of interest" description="Disordered" evidence="1">
    <location>
        <begin position="45"/>
        <end position="77"/>
    </location>
</feature>